<dbReference type="GO" id="GO:0048487">
    <property type="term" value="F:beta-tubulin binding"/>
    <property type="evidence" value="ECO:0007669"/>
    <property type="project" value="TreeGrafter"/>
</dbReference>
<proteinExistence type="predicted"/>
<protein>
    <submittedName>
        <fullName evidence="2">Uncharacterized protein</fullName>
    </submittedName>
</protein>
<dbReference type="InterPro" id="IPR023247">
    <property type="entry name" value="IC97/Dnai7-like"/>
</dbReference>
<evidence type="ECO:0000313" key="3">
    <source>
        <dbReference type="Proteomes" id="UP000070544"/>
    </source>
</evidence>
<evidence type="ECO:0000313" key="2">
    <source>
        <dbReference type="EMBL" id="KXS20871.1"/>
    </source>
</evidence>
<dbReference type="EMBL" id="KQ965734">
    <property type="protein sequence ID" value="KXS20871.1"/>
    <property type="molecule type" value="Genomic_DNA"/>
</dbReference>
<feature type="compositionally biased region" description="Polar residues" evidence="1">
    <location>
        <begin position="444"/>
        <end position="462"/>
    </location>
</feature>
<sequence length="560" mass="62254">MKHMDVFAPGQEQNENFHLTNGTKGFKIAIWGNLTRNPRHKVLDFSELSIAATLPKPITLSNVAIRFLQETSGTVAPSFDLRQNPGQHWSVIGGVLNLDLVELPENPHAVENWTIRQILSVNGTLKRVDYPFKRPLADEGEEEQDGDTSMTPGQWALSVSFRVPSSIFVQRDKSKVMWWDDDAREWRDHGIEQGELELESGVVTFRTTQFRPTALVQDGHLEYPFDNWHISPTASLNRALLVVKGRYNEVEIEIGEGECRLLKPRIVRSGRPELAGLDNDTWFRPRILLHKMSRVGLNFAAPRTMKGVDLNVLKLKHPEGERILVSGISTCCPAYEFRRSADNRGLCVNRCALQFRQLDSHGEPLKVTIPPPQEMPDFQSTVSSVEPTTEAASRKSTAALTKSTASISKGKSKGDAKPKSRASSPDRESSANQAVPALERKSEAPQSGLENNANGENSVGSSERSDVPKALEVPWSHIVVDTAFKADDVRDITIAFASPKDKIEDNSKFAIQEGVVHPSVYHTLKGFTTDENHSRIDASSPLFTRTVSQLLHAMKVISFS</sequence>
<evidence type="ECO:0000256" key="1">
    <source>
        <dbReference type="SAM" id="MobiDB-lite"/>
    </source>
</evidence>
<dbReference type="PANTHER" id="PTHR20929:SF11">
    <property type="entry name" value="DYNEIN AXONEMAL INTERMEDIATE CHAIN 7"/>
    <property type="match status" value="1"/>
</dbReference>
<dbReference type="OrthoDB" id="297923at2759"/>
<name>A0A139AVV6_GONPJ</name>
<reference evidence="2 3" key="1">
    <citation type="journal article" date="2015" name="Genome Biol. Evol.">
        <title>Phylogenomic analyses indicate that early fungi evolved digesting cell walls of algal ancestors of land plants.</title>
        <authorList>
            <person name="Chang Y."/>
            <person name="Wang S."/>
            <person name="Sekimoto S."/>
            <person name="Aerts A.L."/>
            <person name="Choi C."/>
            <person name="Clum A."/>
            <person name="LaButti K.M."/>
            <person name="Lindquist E.A."/>
            <person name="Yee Ngan C."/>
            <person name="Ohm R.A."/>
            <person name="Salamov A.A."/>
            <person name="Grigoriev I.V."/>
            <person name="Spatafora J.W."/>
            <person name="Berbee M.L."/>
        </authorList>
    </citation>
    <scope>NUCLEOTIDE SEQUENCE [LARGE SCALE GENOMIC DNA]</scope>
    <source>
        <strain evidence="2 3">JEL478</strain>
    </source>
</reference>
<dbReference type="GO" id="GO:0008017">
    <property type="term" value="F:microtubule binding"/>
    <property type="evidence" value="ECO:0007669"/>
    <property type="project" value="TreeGrafter"/>
</dbReference>
<dbReference type="GO" id="GO:0005930">
    <property type="term" value="C:axoneme"/>
    <property type="evidence" value="ECO:0007669"/>
    <property type="project" value="TreeGrafter"/>
</dbReference>
<gene>
    <name evidence="2" type="ORF">M427DRAFT_347405</name>
</gene>
<dbReference type="AlphaFoldDB" id="A0A139AVV6"/>
<keyword evidence="3" id="KW-1185">Reference proteome</keyword>
<feature type="compositionally biased region" description="Basic and acidic residues" evidence="1">
    <location>
        <begin position="412"/>
        <end position="429"/>
    </location>
</feature>
<accession>A0A139AVV6</accession>
<organism evidence="2 3">
    <name type="scientific">Gonapodya prolifera (strain JEL478)</name>
    <name type="common">Monoblepharis prolifera</name>
    <dbReference type="NCBI Taxonomy" id="1344416"/>
    <lineage>
        <taxon>Eukaryota</taxon>
        <taxon>Fungi</taxon>
        <taxon>Fungi incertae sedis</taxon>
        <taxon>Chytridiomycota</taxon>
        <taxon>Chytridiomycota incertae sedis</taxon>
        <taxon>Monoblepharidomycetes</taxon>
        <taxon>Monoblepharidales</taxon>
        <taxon>Gonapodyaceae</taxon>
        <taxon>Gonapodya</taxon>
    </lineage>
</organism>
<dbReference type="STRING" id="1344416.A0A139AVV6"/>
<feature type="region of interest" description="Disordered" evidence="1">
    <location>
        <begin position="363"/>
        <end position="466"/>
    </location>
</feature>
<feature type="compositionally biased region" description="Polar residues" evidence="1">
    <location>
        <begin position="378"/>
        <end position="409"/>
    </location>
</feature>
<dbReference type="Proteomes" id="UP000070544">
    <property type="component" value="Unassembled WGS sequence"/>
</dbReference>
<dbReference type="PANTHER" id="PTHR20929">
    <property type="entry name" value="LUNG ADENOMA SUSCEPTIBILITY 1-RELATED"/>
    <property type="match status" value="1"/>
</dbReference>